<feature type="non-terminal residue" evidence="2">
    <location>
        <position position="1"/>
    </location>
</feature>
<keyword evidence="3" id="KW-1185">Reference proteome</keyword>
<feature type="region of interest" description="Disordered" evidence="1">
    <location>
        <begin position="1"/>
        <end position="53"/>
    </location>
</feature>
<evidence type="ECO:0000313" key="3">
    <source>
        <dbReference type="Proteomes" id="UP000054270"/>
    </source>
</evidence>
<dbReference type="OMA" id="HIALFRC"/>
<sequence length="72" mass="7676">AKSTNEPTFSILPHPAKTNDPADLQPSGGLRNNGAMDAFNTPGPFIPSEQIKNNLPEPLSHAELEARQASLN</sequence>
<accession>A0A0D2MDZ8</accession>
<feature type="non-terminal residue" evidence="2">
    <location>
        <position position="72"/>
    </location>
</feature>
<dbReference type="AlphaFoldDB" id="A0A0D2MDZ8"/>
<dbReference type="EMBL" id="KN817555">
    <property type="protein sequence ID" value="KJA21768.1"/>
    <property type="molecule type" value="Genomic_DNA"/>
</dbReference>
<organism evidence="2 3">
    <name type="scientific">Hypholoma sublateritium (strain FD-334 SS-4)</name>
    <dbReference type="NCBI Taxonomy" id="945553"/>
    <lineage>
        <taxon>Eukaryota</taxon>
        <taxon>Fungi</taxon>
        <taxon>Dikarya</taxon>
        <taxon>Basidiomycota</taxon>
        <taxon>Agaricomycotina</taxon>
        <taxon>Agaricomycetes</taxon>
        <taxon>Agaricomycetidae</taxon>
        <taxon>Agaricales</taxon>
        <taxon>Agaricineae</taxon>
        <taxon>Strophariaceae</taxon>
        <taxon>Hypholoma</taxon>
    </lineage>
</organism>
<dbReference type="Proteomes" id="UP000054270">
    <property type="component" value="Unassembled WGS sequence"/>
</dbReference>
<evidence type="ECO:0000313" key="2">
    <source>
        <dbReference type="EMBL" id="KJA21768.1"/>
    </source>
</evidence>
<evidence type="ECO:0000256" key="1">
    <source>
        <dbReference type="SAM" id="MobiDB-lite"/>
    </source>
</evidence>
<protein>
    <submittedName>
        <fullName evidence="2">Uncharacterized protein</fullName>
    </submittedName>
</protein>
<proteinExistence type="predicted"/>
<name>A0A0D2MDZ8_HYPSF</name>
<reference evidence="3" key="1">
    <citation type="submission" date="2014-04" db="EMBL/GenBank/DDBJ databases">
        <title>Evolutionary Origins and Diversification of the Mycorrhizal Mutualists.</title>
        <authorList>
            <consortium name="DOE Joint Genome Institute"/>
            <consortium name="Mycorrhizal Genomics Consortium"/>
            <person name="Kohler A."/>
            <person name="Kuo A."/>
            <person name="Nagy L.G."/>
            <person name="Floudas D."/>
            <person name="Copeland A."/>
            <person name="Barry K.W."/>
            <person name="Cichocki N."/>
            <person name="Veneault-Fourrey C."/>
            <person name="LaButti K."/>
            <person name="Lindquist E.A."/>
            <person name="Lipzen A."/>
            <person name="Lundell T."/>
            <person name="Morin E."/>
            <person name="Murat C."/>
            <person name="Riley R."/>
            <person name="Ohm R."/>
            <person name="Sun H."/>
            <person name="Tunlid A."/>
            <person name="Henrissat B."/>
            <person name="Grigoriev I.V."/>
            <person name="Hibbett D.S."/>
            <person name="Martin F."/>
        </authorList>
    </citation>
    <scope>NUCLEOTIDE SEQUENCE [LARGE SCALE GENOMIC DNA]</scope>
    <source>
        <strain evidence="3">FD-334 SS-4</strain>
    </source>
</reference>
<dbReference type="OrthoDB" id="2532734at2759"/>
<gene>
    <name evidence="2" type="ORF">HYPSUDRAFT_110536</name>
</gene>